<dbReference type="Proteomes" id="UP000554482">
    <property type="component" value="Unassembled WGS sequence"/>
</dbReference>
<reference evidence="1 2" key="1">
    <citation type="submission" date="2020-06" db="EMBL/GenBank/DDBJ databases">
        <title>Transcriptomic and genomic resources for Thalictrum thalictroides and T. hernandezii: Facilitating candidate gene discovery in an emerging model plant lineage.</title>
        <authorList>
            <person name="Arias T."/>
            <person name="Riano-Pachon D.M."/>
            <person name="Di Stilio V.S."/>
        </authorList>
    </citation>
    <scope>NUCLEOTIDE SEQUENCE [LARGE SCALE GENOMIC DNA]</scope>
    <source>
        <strain evidence="2">cv. WT478/WT964</strain>
        <tissue evidence="1">Leaves</tissue>
    </source>
</reference>
<evidence type="ECO:0000313" key="1">
    <source>
        <dbReference type="EMBL" id="KAF5196645.1"/>
    </source>
</evidence>
<comment type="caution">
    <text evidence="1">The sequence shown here is derived from an EMBL/GenBank/DDBJ whole genome shotgun (WGS) entry which is preliminary data.</text>
</comment>
<proteinExistence type="predicted"/>
<organism evidence="1 2">
    <name type="scientific">Thalictrum thalictroides</name>
    <name type="common">Rue-anemone</name>
    <name type="synonym">Anemone thalictroides</name>
    <dbReference type="NCBI Taxonomy" id="46969"/>
    <lineage>
        <taxon>Eukaryota</taxon>
        <taxon>Viridiplantae</taxon>
        <taxon>Streptophyta</taxon>
        <taxon>Embryophyta</taxon>
        <taxon>Tracheophyta</taxon>
        <taxon>Spermatophyta</taxon>
        <taxon>Magnoliopsida</taxon>
        <taxon>Ranunculales</taxon>
        <taxon>Ranunculaceae</taxon>
        <taxon>Thalictroideae</taxon>
        <taxon>Thalictrum</taxon>
    </lineage>
</organism>
<protein>
    <submittedName>
        <fullName evidence="1">Uncharacterized protein</fullName>
    </submittedName>
</protein>
<dbReference type="AlphaFoldDB" id="A0A7J6WJJ8"/>
<accession>A0A7J6WJJ8</accession>
<keyword evidence="2" id="KW-1185">Reference proteome</keyword>
<gene>
    <name evidence="1" type="ORF">FRX31_013766</name>
</gene>
<name>A0A7J6WJJ8_THATH</name>
<sequence length="70" mass="8052">MTATIHVHVRSTITTTIYLQFTLMVLACTIHNVMSQGSMTDCFNKCGGDMLMYWPKYPIAGVLFDWWMLD</sequence>
<evidence type="ECO:0000313" key="2">
    <source>
        <dbReference type="Proteomes" id="UP000554482"/>
    </source>
</evidence>
<dbReference type="EMBL" id="JABWDY010015708">
    <property type="protein sequence ID" value="KAF5196645.1"/>
    <property type="molecule type" value="Genomic_DNA"/>
</dbReference>